<evidence type="ECO:0000256" key="8">
    <source>
        <dbReference type="PROSITE-ProRule" id="PRU00284"/>
    </source>
</evidence>
<dbReference type="Pfam" id="PF12729">
    <property type="entry name" value="4HB_MCP_1"/>
    <property type="match status" value="1"/>
</dbReference>
<dbReference type="CDD" id="cd11386">
    <property type="entry name" value="MCP_signal"/>
    <property type="match status" value="1"/>
</dbReference>
<evidence type="ECO:0000313" key="14">
    <source>
        <dbReference type="EMBL" id="RUO62729.1"/>
    </source>
</evidence>
<dbReference type="RefSeq" id="WP_126752597.1">
    <property type="nucleotide sequence ID" value="NZ_JBHUMT010000004.1"/>
</dbReference>
<evidence type="ECO:0000256" key="6">
    <source>
        <dbReference type="ARBA" id="ARBA00023224"/>
    </source>
</evidence>
<protein>
    <submittedName>
        <fullName evidence="14">Methyl-accepting chemotaxis protein</fullName>
    </submittedName>
</protein>
<dbReference type="Pfam" id="PF00015">
    <property type="entry name" value="MCPsignal"/>
    <property type="match status" value="1"/>
</dbReference>
<evidence type="ECO:0000256" key="3">
    <source>
        <dbReference type="ARBA" id="ARBA00022692"/>
    </source>
</evidence>
<dbReference type="PROSITE" id="PS50192">
    <property type="entry name" value="T_SNARE"/>
    <property type="match status" value="1"/>
</dbReference>
<evidence type="ECO:0000256" key="1">
    <source>
        <dbReference type="ARBA" id="ARBA00004429"/>
    </source>
</evidence>
<dbReference type="EMBL" id="PIQA01000011">
    <property type="protein sequence ID" value="RUO62729.1"/>
    <property type="molecule type" value="Genomic_DNA"/>
</dbReference>
<keyword evidence="2" id="KW-1003">Cell membrane</keyword>
<name>A0A432YP07_9GAMM</name>
<evidence type="ECO:0000313" key="15">
    <source>
        <dbReference type="Proteomes" id="UP000288361"/>
    </source>
</evidence>
<feature type="domain" description="T-SNARE coiled-coil homology" evidence="12">
    <location>
        <begin position="460"/>
        <end position="522"/>
    </location>
</feature>
<dbReference type="Proteomes" id="UP000288361">
    <property type="component" value="Unassembled WGS sequence"/>
</dbReference>
<keyword evidence="5 10" id="KW-0472">Membrane</keyword>
<evidence type="ECO:0000256" key="4">
    <source>
        <dbReference type="ARBA" id="ARBA00022989"/>
    </source>
</evidence>
<evidence type="ECO:0000256" key="10">
    <source>
        <dbReference type="SAM" id="Phobius"/>
    </source>
</evidence>
<dbReference type="PANTHER" id="PTHR32089:SF119">
    <property type="entry name" value="METHYL-ACCEPTING CHEMOTAXIS PROTEIN CTPL"/>
    <property type="match status" value="1"/>
</dbReference>
<evidence type="ECO:0000256" key="7">
    <source>
        <dbReference type="ARBA" id="ARBA00029447"/>
    </source>
</evidence>
<evidence type="ECO:0000259" key="13">
    <source>
        <dbReference type="PROSITE" id="PS50885"/>
    </source>
</evidence>
<dbReference type="InterPro" id="IPR000727">
    <property type="entry name" value="T_SNARE_dom"/>
</dbReference>
<proteinExistence type="inferred from homology"/>
<dbReference type="GO" id="GO:0006935">
    <property type="term" value="P:chemotaxis"/>
    <property type="evidence" value="ECO:0007669"/>
    <property type="project" value="InterPro"/>
</dbReference>
<keyword evidence="3 10" id="KW-0812">Transmembrane</keyword>
<feature type="domain" description="HAMP" evidence="13">
    <location>
        <begin position="216"/>
        <end position="268"/>
    </location>
</feature>
<feature type="transmembrane region" description="Helical" evidence="10">
    <location>
        <begin position="195"/>
        <end position="216"/>
    </location>
</feature>
<keyword evidence="2" id="KW-0997">Cell inner membrane</keyword>
<dbReference type="GO" id="GO:0004888">
    <property type="term" value="F:transmembrane signaling receptor activity"/>
    <property type="evidence" value="ECO:0007669"/>
    <property type="project" value="InterPro"/>
</dbReference>
<dbReference type="Gene3D" id="1.10.287.950">
    <property type="entry name" value="Methyl-accepting chemotaxis protein"/>
    <property type="match status" value="1"/>
</dbReference>
<comment type="caution">
    <text evidence="14">The sequence shown here is derived from an EMBL/GenBank/DDBJ whole genome shotgun (WGS) entry which is preliminary data.</text>
</comment>
<keyword evidence="4 10" id="KW-1133">Transmembrane helix</keyword>
<dbReference type="PROSITE" id="PS50111">
    <property type="entry name" value="CHEMOTAXIS_TRANSDUC_2"/>
    <property type="match status" value="1"/>
</dbReference>
<organism evidence="14 15">
    <name type="scientific">Idiomarina piscisalsi</name>
    <dbReference type="NCBI Taxonomy" id="1096243"/>
    <lineage>
        <taxon>Bacteria</taxon>
        <taxon>Pseudomonadati</taxon>
        <taxon>Pseudomonadota</taxon>
        <taxon>Gammaproteobacteria</taxon>
        <taxon>Alteromonadales</taxon>
        <taxon>Idiomarinaceae</taxon>
        <taxon>Idiomarina</taxon>
    </lineage>
</organism>
<feature type="domain" description="Methyl-accepting transducer" evidence="11">
    <location>
        <begin position="273"/>
        <end position="509"/>
    </location>
</feature>
<dbReference type="InterPro" id="IPR024478">
    <property type="entry name" value="HlyB_4HB_MCP"/>
</dbReference>
<dbReference type="InterPro" id="IPR003660">
    <property type="entry name" value="HAMP_dom"/>
</dbReference>
<evidence type="ECO:0000256" key="2">
    <source>
        <dbReference type="ARBA" id="ARBA00022519"/>
    </source>
</evidence>
<dbReference type="GO" id="GO:0007165">
    <property type="term" value="P:signal transduction"/>
    <property type="evidence" value="ECO:0007669"/>
    <property type="project" value="UniProtKB-KW"/>
</dbReference>
<evidence type="ECO:0000256" key="9">
    <source>
        <dbReference type="SAM" id="Coils"/>
    </source>
</evidence>
<dbReference type="SMART" id="SM00304">
    <property type="entry name" value="HAMP"/>
    <property type="match status" value="2"/>
</dbReference>
<sequence length="546" mass="60213">MSWFNNLRFRYKLLLPIVLLAIVLIGIATVSAVNFKSVANSVDEIASEHLPGLNFLLQADRDLHQAQVAERTLLSVEPGSSRQQQLIDTHNENLEQAEQRVNRFLSLTSSAEERRMVEDYKAKNETWIATAQRVIELHRQGNVQQAIQLSQTDSGPQFETMRNVLDQLEQRKEEAALNQSTIIEGVITQSNWTQMVVLIIGLAICVLLALFFPPLITKPLNLMLERFEDMAKGEGDLTARVNLDRSDELGLVADAFNEFVEKLQRTITKINSMTEQLATSSEELSSISEQSNASVKEQHQAVEQVATAIHEMSTTVDEIAKSANDAATSARTADDHTKQGRKVVNSTVSAIKKLANHVNQTTQNISKVAEDSDNIGKVLDVIGGIAEQTNLLALNAAIESARAGEHGRGFSVVADEVRTLASRTQESTQEIQDMIERLQSATKEAVNSMQTGKEEADHTVERAQEADESLQSITQAVDEINDMNSHIASAADEQSSVTDEINQNINTISSISDQSAQASAQVKESSDNLAKLSSDLQRELRQFRIS</sequence>
<dbReference type="CDD" id="cd06225">
    <property type="entry name" value="HAMP"/>
    <property type="match status" value="1"/>
</dbReference>
<gene>
    <name evidence="14" type="ORF">CWI73_09670</name>
</gene>
<comment type="subcellular location">
    <subcellularLocation>
        <location evidence="1">Cell inner membrane</location>
        <topology evidence="1">Multi-pass membrane protein</topology>
    </subcellularLocation>
</comment>
<evidence type="ECO:0000259" key="12">
    <source>
        <dbReference type="PROSITE" id="PS50192"/>
    </source>
</evidence>
<dbReference type="SMART" id="SM00283">
    <property type="entry name" value="MA"/>
    <property type="match status" value="1"/>
</dbReference>
<feature type="coiled-coil region" evidence="9">
    <location>
        <begin position="80"/>
        <end position="114"/>
    </location>
</feature>
<dbReference type="PANTHER" id="PTHR32089">
    <property type="entry name" value="METHYL-ACCEPTING CHEMOTAXIS PROTEIN MCPB"/>
    <property type="match status" value="1"/>
</dbReference>
<dbReference type="Pfam" id="PF00672">
    <property type="entry name" value="HAMP"/>
    <property type="match status" value="1"/>
</dbReference>
<comment type="similarity">
    <text evidence="7">Belongs to the methyl-accepting chemotaxis (MCP) protein family.</text>
</comment>
<dbReference type="SUPFAM" id="SSF58104">
    <property type="entry name" value="Methyl-accepting chemotaxis protein (MCP) signaling domain"/>
    <property type="match status" value="1"/>
</dbReference>
<reference evidence="14 15" key="1">
    <citation type="journal article" date="2011" name="Front. Microbiol.">
        <title>Genomic signatures of strain selection and enhancement in Bacillus atrophaeus var. globigii, a historical biowarfare simulant.</title>
        <authorList>
            <person name="Gibbons H.S."/>
            <person name="Broomall S.M."/>
            <person name="McNew L.A."/>
            <person name="Daligault H."/>
            <person name="Chapman C."/>
            <person name="Bruce D."/>
            <person name="Karavis M."/>
            <person name="Krepps M."/>
            <person name="McGregor P.A."/>
            <person name="Hong C."/>
            <person name="Park K.H."/>
            <person name="Akmal A."/>
            <person name="Feldman A."/>
            <person name="Lin J.S."/>
            <person name="Chang W.E."/>
            <person name="Higgs B.W."/>
            <person name="Demirev P."/>
            <person name="Lindquist J."/>
            <person name="Liem A."/>
            <person name="Fochler E."/>
            <person name="Read T.D."/>
            <person name="Tapia R."/>
            <person name="Johnson S."/>
            <person name="Bishop-Lilly K.A."/>
            <person name="Detter C."/>
            <person name="Han C."/>
            <person name="Sozhamannan S."/>
            <person name="Rosenzweig C.N."/>
            <person name="Skowronski E.W."/>
        </authorList>
    </citation>
    <scope>NUCLEOTIDE SEQUENCE [LARGE SCALE GENOMIC DNA]</scope>
    <source>
        <strain evidence="14 15">TPS4-2</strain>
    </source>
</reference>
<dbReference type="GO" id="GO:0005886">
    <property type="term" value="C:plasma membrane"/>
    <property type="evidence" value="ECO:0007669"/>
    <property type="project" value="UniProtKB-SubCell"/>
</dbReference>
<keyword evidence="9" id="KW-0175">Coiled coil</keyword>
<keyword evidence="6 8" id="KW-0807">Transducer</keyword>
<dbReference type="PROSITE" id="PS50885">
    <property type="entry name" value="HAMP"/>
    <property type="match status" value="1"/>
</dbReference>
<dbReference type="PRINTS" id="PR00260">
    <property type="entry name" value="CHEMTRNSDUCR"/>
</dbReference>
<dbReference type="InterPro" id="IPR004090">
    <property type="entry name" value="Chemotax_Me-accpt_rcpt"/>
</dbReference>
<accession>A0A432YP07</accession>
<evidence type="ECO:0000259" key="11">
    <source>
        <dbReference type="PROSITE" id="PS50111"/>
    </source>
</evidence>
<dbReference type="InterPro" id="IPR004089">
    <property type="entry name" value="MCPsignal_dom"/>
</dbReference>
<evidence type="ECO:0000256" key="5">
    <source>
        <dbReference type="ARBA" id="ARBA00023136"/>
    </source>
</evidence>
<dbReference type="FunFam" id="1.10.287.950:FF:000001">
    <property type="entry name" value="Methyl-accepting chemotaxis sensory transducer"/>
    <property type="match status" value="1"/>
</dbReference>
<dbReference type="AlphaFoldDB" id="A0A432YP07"/>